<evidence type="ECO:0008006" key="4">
    <source>
        <dbReference type="Google" id="ProtNLM"/>
    </source>
</evidence>
<keyword evidence="1" id="KW-0732">Signal</keyword>
<dbReference type="Gene3D" id="3.10.450.40">
    <property type="match status" value="1"/>
</dbReference>
<evidence type="ECO:0000313" key="2">
    <source>
        <dbReference type="EMBL" id="GGJ01934.1"/>
    </source>
</evidence>
<dbReference type="Proteomes" id="UP000637695">
    <property type="component" value="Unassembled WGS sequence"/>
</dbReference>
<evidence type="ECO:0000313" key="3">
    <source>
        <dbReference type="Proteomes" id="UP000637695"/>
    </source>
</evidence>
<dbReference type="EMBL" id="BMOY01000010">
    <property type="protein sequence ID" value="GGJ01934.1"/>
    <property type="molecule type" value="Genomic_DNA"/>
</dbReference>
<dbReference type="PROSITE" id="PS51257">
    <property type="entry name" value="PROKAR_LIPOPROTEIN"/>
    <property type="match status" value="1"/>
</dbReference>
<feature type="chain" id="PRO_5037645969" description="PepSY domain-containing protein" evidence="1">
    <location>
        <begin position="32"/>
        <end position="219"/>
    </location>
</feature>
<name>A0A917K6L3_9BACL</name>
<organism evidence="2 3">
    <name type="scientific">Alicyclobacillus cellulosilyticus</name>
    <dbReference type="NCBI Taxonomy" id="1003997"/>
    <lineage>
        <taxon>Bacteria</taxon>
        <taxon>Bacillati</taxon>
        <taxon>Bacillota</taxon>
        <taxon>Bacilli</taxon>
        <taxon>Bacillales</taxon>
        <taxon>Alicyclobacillaceae</taxon>
        <taxon>Alicyclobacillus</taxon>
    </lineage>
</organism>
<dbReference type="AlphaFoldDB" id="A0A917K6L3"/>
<sequence>MILAKPFPAWITAAACSLVMHLAAGAVCACAAVPADPASQPRVYASETNTFASANYTGPAGLDGPADPAFSADHAGPFEHAGATGAPVWRPRSARPLPASAAPYLTPGSDHLHHFEIRSSVQVPREALREAYEASRAAYTQKLARFAKCTPSDAAKAVAAAHPGMKVETVQLRNIRTNLVYVAIAEDDEDRYLVIVDAGNGKILLDRPIPTHHERVFAD</sequence>
<protein>
    <recommendedName>
        <fullName evidence="4">PepSY domain-containing protein</fullName>
    </recommendedName>
</protein>
<reference evidence="2" key="2">
    <citation type="submission" date="2020-09" db="EMBL/GenBank/DDBJ databases">
        <authorList>
            <person name="Sun Q."/>
            <person name="Ohkuma M."/>
        </authorList>
    </citation>
    <scope>NUCLEOTIDE SEQUENCE</scope>
    <source>
        <strain evidence="2">JCM 18487</strain>
    </source>
</reference>
<feature type="signal peptide" evidence="1">
    <location>
        <begin position="1"/>
        <end position="31"/>
    </location>
</feature>
<comment type="caution">
    <text evidence="2">The sequence shown here is derived from an EMBL/GenBank/DDBJ whole genome shotgun (WGS) entry which is preliminary data.</text>
</comment>
<accession>A0A917K6L3</accession>
<keyword evidence="3" id="KW-1185">Reference proteome</keyword>
<evidence type="ECO:0000256" key="1">
    <source>
        <dbReference type="SAM" id="SignalP"/>
    </source>
</evidence>
<proteinExistence type="predicted"/>
<reference evidence="2" key="1">
    <citation type="journal article" date="2014" name="Int. J. Syst. Evol. Microbiol.">
        <title>Complete genome sequence of Corynebacterium casei LMG S-19264T (=DSM 44701T), isolated from a smear-ripened cheese.</title>
        <authorList>
            <consortium name="US DOE Joint Genome Institute (JGI-PGF)"/>
            <person name="Walter F."/>
            <person name="Albersmeier A."/>
            <person name="Kalinowski J."/>
            <person name="Ruckert C."/>
        </authorList>
    </citation>
    <scope>NUCLEOTIDE SEQUENCE</scope>
    <source>
        <strain evidence="2">JCM 18487</strain>
    </source>
</reference>
<gene>
    <name evidence="2" type="ORF">GCM10010885_08930</name>
</gene>